<dbReference type="Gene3D" id="1.50.10.20">
    <property type="match status" value="1"/>
</dbReference>
<dbReference type="InterPro" id="IPR011625">
    <property type="entry name" value="A2M_N_BRD"/>
</dbReference>
<feature type="compositionally biased region" description="Low complexity" evidence="1">
    <location>
        <begin position="60"/>
        <end position="76"/>
    </location>
</feature>
<dbReference type="Proteomes" id="UP000444721">
    <property type="component" value="Unassembled WGS sequence"/>
</dbReference>
<dbReference type="RefSeq" id="XP_044567032.1">
    <property type="nucleotide sequence ID" value="XM_044701636.1"/>
</dbReference>
<dbReference type="PANTHER" id="PTHR40094">
    <property type="entry name" value="ALPHA-2-MACROGLOBULIN HOMOLOG"/>
    <property type="match status" value="1"/>
</dbReference>
<proteinExistence type="predicted"/>
<dbReference type="Gene3D" id="2.60.40.1930">
    <property type="match status" value="1"/>
</dbReference>
<dbReference type="VEuPathDB" id="AmoebaDB:NF0094720"/>
<evidence type="ECO:0000313" key="5">
    <source>
        <dbReference type="Proteomes" id="UP000444721"/>
    </source>
</evidence>
<dbReference type="GO" id="GO:0004866">
    <property type="term" value="F:endopeptidase inhibitor activity"/>
    <property type="evidence" value="ECO:0007669"/>
    <property type="project" value="InterPro"/>
</dbReference>
<protein>
    <recommendedName>
        <fullName evidence="6">Alpha-2-macroglobulin domain-containing protein</fullName>
    </recommendedName>
</protein>
<dbReference type="EMBL" id="VFQX01000009">
    <property type="protein sequence ID" value="KAF0982319.1"/>
    <property type="molecule type" value="Genomic_DNA"/>
</dbReference>
<dbReference type="SMART" id="SM01360">
    <property type="entry name" value="A2M"/>
    <property type="match status" value="1"/>
</dbReference>
<feature type="region of interest" description="Disordered" evidence="1">
    <location>
        <begin position="1340"/>
        <end position="1369"/>
    </location>
</feature>
<feature type="compositionally biased region" description="Acidic residues" evidence="1">
    <location>
        <begin position="1"/>
        <end position="13"/>
    </location>
</feature>
<dbReference type="SMART" id="SM01359">
    <property type="entry name" value="A2M_N_2"/>
    <property type="match status" value="1"/>
</dbReference>
<dbReference type="InterPro" id="IPR051802">
    <property type="entry name" value="YfhM-like"/>
</dbReference>
<reference evidence="4 5" key="1">
    <citation type="journal article" date="2019" name="Sci. Rep.">
        <title>Nanopore sequencing improves the draft genome of the human pathogenic amoeba Naegleria fowleri.</title>
        <authorList>
            <person name="Liechti N."/>
            <person name="Schurch N."/>
            <person name="Bruggmann R."/>
            <person name="Wittwer M."/>
        </authorList>
    </citation>
    <scope>NUCLEOTIDE SEQUENCE [LARGE SCALE GENOMIC DNA]</scope>
    <source>
        <strain evidence="4 5">ATCC 30894</strain>
    </source>
</reference>
<organism evidence="4 5">
    <name type="scientific">Naegleria fowleri</name>
    <name type="common">Brain eating amoeba</name>
    <dbReference type="NCBI Taxonomy" id="5763"/>
    <lineage>
        <taxon>Eukaryota</taxon>
        <taxon>Discoba</taxon>
        <taxon>Heterolobosea</taxon>
        <taxon>Tetramitia</taxon>
        <taxon>Eutetramitia</taxon>
        <taxon>Vahlkampfiidae</taxon>
        <taxon>Naegleria</taxon>
    </lineage>
</organism>
<dbReference type="InterPro" id="IPR002890">
    <property type="entry name" value="MG2"/>
</dbReference>
<accession>A0A6A5CAM1</accession>
<dbReference type="OrthoDB" id="9980391at2759"/>
<keyword evidence="5" id="KW-1185">Reference proteome</keyword>
<dbReference type="SUPFAM" id="SSF48239">
    <property type="entry name" value="Terpenoid cyclases/Protein prenyltransferases"/>
    <property type="match status" value="1"/>
</dbReference>
<dbReference type="VEuPathDB" id="AmoebaDB:NfTy_020450"/>
<dbReference type="Gene3D" id="2.20.130.20">
    <property type="match status" value="1"/>
</dbReference>
<feature type="region of interest" description="Disordered" evidence="1">
    <location>
        <begin position="1"/>
        <end position="84"/>
    </location>
</feature>
<dbReference type="VEuPathDB" id="AmoebaDB:FDP41_011249"/>
<dbReference type="Pfam" id="PF00207">
    <property type="entry name" value="A2M"/>
    <property type="match status" value="1"/>
</dbReference>
<feature type="domain" description="Alpha-2-macroglobulin bait region" evidence="2">
    <location>
        <begin position="1090"/>
        <end position="1251"/>
    </location>
</feature>
<feature type="compositionally biased region" description="Acidic residues" evidence="1">
    <location>
        <begin position="1351"/>
        <end position="1362"/>
    </location>
</feature>
<dbReference type="InterPro" id="IPR008930">
    <property type="entry name" value="Terpenoid_cyclase/PrenylTrfase"/>
</dbReference>
<gene>
    <name evidence="4" type="ORF">FDP41_011249</name>
</gene>
<evidence type="ECO:0000259" key="3">
    <source>
        <dbReference type="SMART" id="SM01360"/>
    </source>
</evidence>
<dbReference type="Pfam" id="PF01835">
    <property type="entry name" value="MG2"/>
    <property type="match status" value="1"/>
</dbReference>
<dbReference type="InterPro" id="IPR001599">
    <property type="entry name" value="Macroglobln_a2"/>
</dbReference>
<dbReference type="Pfam" id="PF17973">
    <property type="entry name" value="bMG10"/>
    <property type="match status" value="1"/>
</dbReference>
<dbReference type="Gene3D" id="2.60.40.3710">
    <property type="match status" value="1"/>
</dbReference>
<dbReference type="InterPro" id="IPR041246">
    <property type="entry name" value="Bact_MG10"/>
</dbReference>
<name>A0A6A5CAM1_NAEFO</name>
<evidence type="ECO:0000259" key="2">
    <source>
        <dbReference type="SMART" id="SM01359"/>
    </source>
</evidence>
<evidence type="ECO:0008006" key="6">
    <source>
        <dbReference type="Google" id="ProtNLM"/>
    </source>
</evidence>
<comment type="caution">
    <text evidence="4">The sequence shown here is derived from an EMBL/GenBank/DDBJ whole genome shotgun (WGS) entry which is preliminary data.</text>
</comment>
<dbReference type="OMA" id="LREVPWY"/>
<evidence type="ECO:0000256" key="1">
    <source>
        <dbReference type="SAM" id="MobiDB-lite"/>
    </source>
</evidence>
<evidence type="ECO:0000313" key="4">
    <source>
        <dbReference type="EMBL" id="KAF0982319.1"/>
    </source>
</evidence>
<dbReference type="GeneID" id="68118464"/>
<sequence>MFDPMHEDEEEYCYSDPASSYGDDPVESSSSSRNRGLILQVREPTPEDVSSLMFLGTAISSSKKPSSSSSSSTTTTQDPLSEQETNDLLHRLPPIQASSNNSQDFFMMREKSLKPPCAAETIHQIFPPEQLEKPEQLKLEEEALNGSSLRVLRYLPEGKMDRSVPHISMTFSQPMIELSSVENVESVNVLDFIEINPMPKNGGRLKWMGTRTVLFEPLYRFDMSTRYTVTIKADKVKSVIGGVMEKDVVFTFESPRLAMLKRVPNSSIVPLNEFPIFYMEFDQEIDPAVLMNHIAVNSGYRAQLVLNDGRSDKNEQVKKFIENLLNEYNMKKRNLSLYEEVMYSLNNAPPNRHLWFMIDVNSKRVSLSESVQVVLRAGATSSEGNLPTEADISFSVRNYAPFTVQNTYGGTKPLEAFQFVFSNSIDYEELQEAHVKAMPSIERFELQPSSTSLYVKGKILGRTEYVVELSEDMRDVYGQKLQGNRTFKFNVGGAAQSLSAFQTGLIVLDPTVNTKPVYSVFSVNLNAIHVQVYQVTPANYSSDLFYVDTYSHSVKTFPGKKVMDSTINTNGKQDEPTITEIDLSLYLQYPKENLGQLLVFVEPDKSSWNGDWRYRPTFVSWNQVTKIALDGFYDAVGGNIYCWANSLSDGSILKEGITFRQSRISTDFKPNNTTGVATIAHNYDGPITMTANLGHDCCFVPDLYLYYNKKNGWLAYNMFNDRGLYKPNEEIFIKGYARDITIEQYGQRYKVQLPKKGTYKYIVTDSRGAKYHEGTLNISESGSFDVKFKIPDNVNLGNHVLRVDSLGMDTTFKVEEFRTPEFTASTSIPQLRYVVNGVTICKTKAEYYSGGSLSGSKCQYIVKQSETSYSPPNFSDYSFGTEIYNPFYSYYGYSSSNDFFVPPPPVKFEGIIDGEGQHELAISFKESERPKKSPINVTVESIVQDINRQTMSSTSSFLVHPCRLYCGLKLEKIFTKPKVPVNLCLVCCDIEGNTVENIDMELVVKTKVEKKKGYSIVHEDVEVLKTTIKSQKEPIKYPVSFDKGGNYVFTVTIKDPESHLTNTCSGSLYITGGSKSKKDVVGSRLVKQNVLMVPDKTEYEVGDEAKIIIQSPFDSVTTGLVTLRLNSVTETYPITIDPNIGSLEFTIPIKKEYVPNVMASVSLQGSELRVDSLGNICTSSPNQPAYGGGECRLNVSRRQHLLIVEAIPEKQFVTPGVSTFIDVVVKDVVTKIPQANSEVCVIAVDEAVLALTGYRISNPMSSFIMDYSGGFQEFSVRDYVFVKNNLDDIYVEAKNDCTDDCDENEDDNDRDGFGGCYCAECEECCLDCCCKSCCSNARRNSMSREKGDGVMYDDCEPEENEGGEAPTKTKKPAIALRKNFNPVAVFSPVSVTDSDGKTRVHFTLPDNLTRYRVTAVAIQGDDLFGLAEISIVAQLPLAIRPSLPRFLNFGDRAEFTCILQNQTMANLSVHIAIAYTGLELLDSSKRGLRVLIPALQRAELRFPMQAVQIGVAKFQVGVSVSDSFINFSDAVEKEVRVFTPATTEAFAHYGEMDGTCNMFQPVKIPDQVYPQFGGLQITTSSTSLASLTDSFLYLYNYPFDCTEQLSSRVLSIVALKDVLYAFKANDMPNESTLLKKLESMLSILYGRQHPNGGYGWWTYSNGCETSPYLSCHVGHAFARAKQAGFTLNETCVTKLSKVLSNIHNYFYSYYSEEAKRSIRAYAYYVLGLLGDSNAAKLAESLYKECGGVSGIPLDCLAWIATTIFLGNRSNVTSTVSEILNYMLMQINETPQTANFVTKYGDDVTSKQIMLHSDRKVDGICLEALITISPKNDLIAKVVKGLLAHKKKGRWSNTQENVFILLALNTYFHVFEGVTPQFVVKMWLGDDFCGEQKFHGRNKDENMLSIPMMQLEGEGTSKTLVLSKEGPGRLYYRLAMDYAPKNLLLPPLDYGFQIQRTYEGVTDASHAQYDKEKNCWKFKAGEMIRVKINITTTSRRYHVALVDFLPAGLEALNPELKGAPQAAKSHHRWWDWPWYEHQNIRDERVEAFSSLVWEGNYSFNYMARATSIGSFVIPPAKAEEMYSPEIFGRSSTMFAEVYE</sequence>
<feature type="domain" description="Alpha-2-macroglobulin" evidence="3">
    <location>
        <begin position="1383"/>
        <end position="1473"/>
    </location>
</feature>
<dbReference type="Pfam" id="PF07703">
    <property type="entry name" value="A2M_BRD"/>
    <property type="match status" value="1"/>
</dbReference>
<dbReference type="PANTHER" id="PTHR40094:SF1">
    <property type="entry name" value="UBIQUITIN DOMAIN-CONTAINING PROTEIN"/>
    <property type="match status" value="1"/>
</dbReference>